<dbReference type="Pfam" id="PF08346">
    <property type="entry name" value="AntA"/>
    <property type="match status" value="1"/>
</dbReference>
<evidence type="ECO:0000313" key="4">
    <source>
        <dbReference type="Proteomes" id="UP000472971"/>
    </source>
</evidence>
<sequence length="263" mass="31184">MMLGGWLMNLKMIVNDFLAIYETETGERVVNAQELHEMLFTSTHYNDWFHRNIISIGFIEGRDFYSFLSKTNEINDGKSSQQYILTLDTAKHVAMIQRNEMGMKIRQYFIDFEKKLTPMSIEDLIIMQAKSVKEVKERQSLLEQQNKVLLEKQMTLQHRVDHIDKIDTIGDLQQRLNKMIQKYAVQNGVSFPQGWKDFRNAFNTAFRTNLQRRVENYKLKHRLKQLSMPQYLSLVNRLEDAIRVADKMLNSANTKLRYKKLEH</sequence>
<evidence type="ECO:0000313" key="3">
    <source>
        <dbReference type="EMBL" id="NEY80760.1"/>
    </source>
</evidence>
<name>A0A6B3VR38_9BACI</name>
<organism evidence="3 4">
    <name type="scientific">Bacillus aquiflavi</name>
    <dbReference type="NCBI Taxonomy" id="2672567"/>
    <lineage>
        <taxon>Bacteria</taxon>
        <taxon>Bacillati</taxon>
        <taxon>Bacillota</taxon>
        <taxon>Bacilli</taxon>
        <taxon>Bacillales</taxon>
        <taxon>Bacillaceae</taxon>
        <taxon>Bacillus</taxon>
    </lineage>
</organism>
<evidence type="ECO:0000259" key="1">
    <source>
        <dbReference type="Pfam" id="PF08346"/>
    </source>
</evidence>
<reference evidence="2 5" key="2">
    <citation type="submission" date="2020-07" db="EMBL/GenBank/DDBJ databases">
        <authorList>
            <person name="Feng H."/>
        </authorList>
    </citation>
    <scope>NUCLEOTIDE SEQUENCE [LARGE SCALE GENOMIC DNA]</scope>
    <source>
        <strain evidence="5">s-12</strain>
        <strain evidence="2">S-12</strain>
    </source>
</reference>
<reference evidence="3 4" key="1">
    <citation type="submission" date="2020-02" db="EMBL/GenBank/DDBJ databases">
        <title>Bacillus aquiflavi sp. nov., isolated from yellow water of strong flavor Chinese baijiu in Yibin region of China.</title>
        <authorList>
            <person name="Xie J."/>
        </authorList>
    </citation>
    <scope>NUCLEOTIDE SEQUENCE [LARGE SCALE GENOMIC DNA]</scope>
    <source>
        <strain evidence="3 4">3H-10</strain>
    </source>
</reference>
<comment type="caution">
    <text evidence="3">The sequence shown here is derived from an EMBL/GenBank/DDBJ whole genome shotgun (WGS) entry which is preliminary data.</text>
</comment>
<dbReference type="EMBL" id="JAAIWN010000007">
    <property type="protein sequence ID" value="NEY80760.1"/>
    <property type="molecule type" value="Genomic_DNA"/>
</dbReference>
<dbReference type="Proteomes" id="UP000570010">
    <property type="component" value="Unassembled WGS sequence"/>
</dbReference>
<dbReference type="InterPro" id="IPR013557">
    <property type="entry name" value="AntA/B_antirep"/>
</dbReference>
<accession>A0A6B3VR38</accession>
<protein>
    <submittedName>
        <fullName evidence="2">AntA/AntB antirepressor family protein</fullName>
    </submittedName>
</protein>
<dbReference type="PANTHER" id="PTHR36180:SF1">
    <property type="entry name" value="ANTA_ANTB ANTIREPRESSOR DOMAIN-CONTAINING PROTEIN"/>
    <property type="match status" value="1"/>
</dbReference>
<gene>
    <name evidence="3" type="ORF">G4D64_04310</name>
    <name evidence="2" type="ORF">H1Z61_04345</name>
</gene>
<dbReference type="EMBL" id="JACEIO010000007">
    <property type="protein sequence ID" value="MBA4536392.1"/>
    <property type="molecule type" value="Genomic_DNA"/>
</dbReference>
<dbReference type="AlphaFoldDB" id="A0A6B3VR38"/>
<dbReference type="Proteomes" id="UP000472971">
    <property type="component" value="Unassembled WGS sequence"/>
</dbReference>
<proteinExistence type="predicted"/>
<evidence type="ECO:0000313" key="2">
    <source>
        <dbReference type="EMBL" id="MBA4536392.1"/>
    </source>
</evidence>
<feature type="domain" description="AntA/AntB antirepressor" evidence="1">
    <location>
        <begin position="30"/>
        <end position="99"/>
    </location>
</feature>
<keyword evidence="4" id="KW-1185">Reference proteome</keyword>
<evidence type="ECO:0000313" key="5">
    <source>
        <dbReference type="Proteomes" id="UP000570010"/>
    </source>
</evidence>
<dbReference type="PANTHER" id="PTHR36180">
    <property type="entry name" value="DNA-BINDING PROTEIN-RELATED-RELATED"/>
    <property type="match status" value="1"/>
</dbReference>